<gene>
    <name evidence="1" type="ordered locus">LEPBI_I2189</name>
</gene>
<reference evidence="1 2" key="1">
    <citation type="journal article" date="2008" name="PLoS ONE">
        <title>Genome sequence of the saprophyte Leptospira biflexa provides insights into the evolution of Leptospira and the pathogenesis of leptospirosis.</title>
        <authorList>
            <person name="Picardeau M."/>
            <person name="Bulach D.M."/>
            <person name="Bouchier C."/>
            <person name="Zuerner R.L."/>
            <person name="Zidane N."/>
            <person name="Wilson P.J."/>
            <person name="Creno S."/>
            <person name="Kuczek E.S."/>
            <person name="Bommezzadri S."/>
            <person name="Davis J.C."/>
            <person name="McGrath A."/>
            <person name="Johnson M.J."/>
            <person name="Boursaux-Eude C."/>
            <person name="Seemann T."/>
            <person name="Rouy Z."/>
            <person name="Coppel R.L."/>
            <person name="Rood J.I."/>
            <person name="Lajus A."/>
            <person name="Davies J.K."/>
            <person name="Medigue C."/>
            <person name="Adler B."/>
        </authorList>
    </citation>
    <scope>NUCLEOTIDE SEQUENCE [LARGE SCALE GENOMIC DNA]</scope>
    <source>
        <strain evidence="2">Patoc 1 / ATCC 23582 / Paris</strain>
    </source>
</reference>
<evidence type="ECO:0000313" key="2">
    <source>
        <dbReference type="Proteomes" id="UP000001847"/>
    </source>
</evidence>
<accession>B0ST48</accession>
<evidence type="ECO:0000313" key="1">
    <source>
        <dbReference type="EMBL" id="ABZ98288.1"/>
    </source>
</evidence>
<dbReference type="AlphaFoldDB" id="B0ST48"/>
<dbReference type="HOGENOM" id="CLU_3201548_0_0_12"/>
<name>B0ST48_LEPBP</name>
<proteinExistence type="predicted"/>
<keyword evidence="2" id="KW-1185">Reference proteome</keyword>
<dbReference type="KEGG" id="lbi:LEPBI_I2189"/>
<organism evidence="1 2">
    <name type="scientific">Leptospira biflexa serovar Patoc (strain Patoc 1 / ATCC 23582 / Paris)</name>
    <dbReference type="NCBI Taxonomy" id="456481"/>
    <lineage>
        <taxon>Bacteria</taxon>
        <taxon>Pseudomonadati</taxon>
        <taxon>Spirochaetota</taxon>
        <taxon>Spirochaetia</taxon>
        <taxon>Leptospirales</taxon>
        <taxon>Leptospiraceae</taxon>
        <taxon>Leptospira</taxon>
    </lineage>
</organism>
<protein>
    <submittedName>
        <fullName evidence="1">Uncharacterized protein</fullName>
    </submittedName>
</protein>
<dbReference type="Proteomes" id="UP000001847">
    <property type="component" value="Chromosome I"/>
</dbReference>
<sequence>MAFATGVDGLFPLVSLPYIAYIKNKEADEIYENYQEDHCNKKNSA</sequence>
<dbReference type="EMBL" id="CP000786">
    <property type="protein sequence ID" value="ABZ98288.1"/>
    <property type="molecule type" value="Genomic_DNA"/>
</dbReference>